<evidence type="ECO:0000313" key="2">
    <source>
        <dbReference type="EMBL" id="KAJ1175564.1"/>
    </source>
</evidence>
<dbReference type="EMBL" id="JANPWB010000006">
    <property type="protein sequence ID" value="KAJ1175564.1"/>
    <property type="molecule type" value="Genomic_DNA"/>
</dbReference>
<name>A0AAV7TG74_PLEWA</name>
<dbReference type="AlphaFoldDB" id="A0AAV7TG74"/>
<accession>A0AAV7TG74</accession>
<feature type="region of interest" description="Disordered" evidence="1">
    <location>
        <begin position="26"/>
        <end position="45"/>
    </location>
</feature>
<comment type="caution">
    <text evidence="2">The sequence shown here is derived from an EMBL/GenBank/DDBJ whole genome shotgun (WGS) entry which is preliminary data.</text>
</comment>
<feature type="compositionally biased region" description="Basic and acidic residues" evidence="1">
    <location>
        <begin position="26"/>
        <end position="44"/>
    </location>
</feature>
<evidence type="ECO:0000313" key="3">
    <source>
        <dbReference type="Proteomes" id="UP001066276"/>
    </source>
</evidence>
<organism evidence="2 3">
    <name type="scientific">Pleurodeles waltl</name>
    <name type="common">Iberian ribbed newt</name>
    <dbReference type="NCBI Taxonomy" id="8319"/>
    <lineage>
        <taxon>Eukaryota</taxon>
        <taxon>Metazoa</taxon>
        <taxon>Chordata</taxon>
        <taxon>Craniata</taxon>
        <taxon>Vertebrata</taxon>
        <taxon>Euteleostomi</taxon>
        <taxon>Amphibia</taxon>
        <taxon>Batrachia</taxon>
        <taxon>Caudata</taxon>
        <taxon>Salamandroidea</taxon>
        <taxon>Salamandridae</taxon>
        <taxon>Pleurodelinae</taxon>
        <taxon>Pleurodeles</taxon>
    </lineage>
</organism>
<evidence type="ECO:0000256" key="1">
    <source>
        <dbReference type="SAM" id="MobiDB-lite"/>
    </source>
</evidence>
<reference evidence="2" key="1">
    <citation type="journal article" date="2022" name="bioRxiv">
        <title>Sequencing and chromosome-scale assembly of the giantPleurodeles waltlgenome.</title>
        <authorList>
            <person name="Brown T."/>
            <person name="Elewa A."/>
            <person name="Iarovenko S."/>
            <person name="Subramanian E."/>
            <person name="Araus A.J."/>
            <person name="Petzold A."/>
            <person name="Susuki M."/>
            <person name="Suzuki K.-i.T."/>
            <person name="Hayashi T."/>
            <person name="Toyoda A."/>
            <person name="Oliveira C."/>
            <person name="Osipova E."/>
            <person name="Leigh N.D."/>
            <person name="Simon A."/>
            <person name="Yun M.H."/>
        </authorList>
    </citation>
    <scope>NUCLEOTIDE SEQUENCE</scope>
    <source>
        <strain evidence="2">20211129_DDA</strain>
        <tissue evidence="2">Liver</tissue>
    </source>
</reference>
<gene>
    <name evidence="2" type="ORF">NDU88_000851</name>
</gene>
<protein>
    <submittedName>
        <fullName evidence="2">Uncharacterized protein</fullName>
    </submittedName>
</protein>
<sequence>MCAPPTRGRSELATTLAFTLLGDRRLEGETPKTTREARSSEWDVGHVPSRTLSQLRPRTHMGYRMELVGTGCVA</sequence>
<keyword evidence="3" id="KW-1185">Reference proteome</keyword>
<proteinExistence type="predicted"/>
<dbReference type="Proteomes" id="UP001066276">
    <property type="component" value="Chromosome 3_2"/>
</dbReference>